<dbReference type="EMBL" id="UYYB01122236">
    <property type="protein sequence ID" value="VDM83298.1"/>
    <property type="molecule type" value="Genomic_DNA"/>
</dbReference>
<evidence type="ECO:0000256" key="1">
    <source>
        <dbReference type="SAM" id="MobiDB-lite"/>
    </source>
</evidence>
<reference evidence="2 3" key="1">
    <citation type="submission" date="2018-11" db="EMBL/GenBank/DDBJ databases">
        <authorList>
            <consortium name="Pathogen Informatics"/>
        </authorList>
    </citation>
    <scope>NUCLEOTIDE SEQUENCE [LARGE SCALE GENOMIC DNA]</scope>
</reference>
<sequence>MSSISSHGLDSSELPRFRFANDDSLSNEEEQPAPVRKKAIKNRRSSIPDAFSFQTTAILQEAARKFMRDKSSDRKLAQSRARPPEVTQLLPKKGDQKKVSATKTLHNLTALITANSNPLTVTTETPQDISLWWEVVTHLG</sequence>
<protein>
    <submittedName>
        <fullName evidence="2">Uncharacterized protein</fullName>
    </submittedName>
</protein>
<evidence type="ECO:0000313" key="3">
    <source>
        <dbReference type="Proteomes" id="UP000270094"/>
    </source>
</evidence>
<feature type="region of interest" description="Disordered" evidence="1">
    <location>
        <begin position="1"/>
        <end position="42"/>
    </location>
</feature>
<proteinExistence type="predicted"/>
<organism evidence="2 3">
    <name type="scientific">Strongylus vulgaris</name>
    <name type="common">Blood worm</name>
    <dbReference type="NCBI Taxonomy" id="40348"/>
    <lineage>
        <taxon>Eukaryota</taxon>
        <taxon>Metazoa</taxon>
        <taxon>Ecdysozoa</taxon>
        <taxon>Nematoda</taxon>
        <taxon>Chromadorea</taxon>
        <taxon>Rhabditida</taxon>
        <taxon>Rhabditina</taxon>
        <taxon>Rhabditomorpha</taxon>
        <taxon>Strongyloidea</taxon>
        <taxon>Strongylidae</taxon>
        <taxon>Strongylus</taxon>
    </lineage>
</organism>
<evidence type="ECO:0000313" key="2">
    <source>
        <dbReference type="EMBL" id="VDM83298.1"/>
    </source>
</evidence>
<dbReference type="AlphaFoldDB" id="A0A3P7LW24"/>
<dbReference type="Proteomes" id="UP000270094">
    <property type="component" value="Unassembled WGS sequence"/>
</dbReference>
<keyword evidence="3" id="KW-1185">Reference proteome</keyword>
<name>A0A3P7LW24_STRVU</name>
<gene>
    <name evidence="2" type="ORF">SVUK_LOCUS18296</name>
</gene>
<dbReference type="OrthoDB" id="10069766at2759"/>
<accession>A0A3P7LW24</accession>